<accession>A0A4U2Q3S2</accession>
<keyword evidence="2" id="KW-0472">Membrane</keyword>
<feature type="transmembrane region" description="Helical" evidence="2">
    <location>
        <begin position="121"/>
        <end position="140"/>
    </location>
</feature>
<feature type="region of interest" description="Disordered" evidence="1">
    <location>
        <begin position="66"/>
        <end position="99"/>
    </location>
</feature>
<reference evidence="3 4" key="1">
    <citation type="submission" date="2018-01" db="EMBL/GenBank/DDBJ databases">
        <title>Bacillales members from the olive rhizosphere are effective biological control agents against Verticillium dahliae.</title>
        <authorList>
            <person name="Gomez-Lama C."/>
            <person name="Legarda G."/>
            <person name="Ruano-Rosa D."/>
            <person name="Pizarro-Tobias P."/>
            <person name="Valverde-Corredor A."/>
            <person name="Niqui J.L."/>
            <person name="Trivino J.C."/>
            <person name="Roca A."/>
            <person name="Mercado-Blanco J."/>
        </authorList>
    </citation>
    <scope>NUCLEOTIDE SEQUENCE [LARGE SCALE GENOMIC DNA]</scope>
    <source>
        <strain evidence="3 4">PIC167</strain>
    </source>
</reference>
<evidence type="ECO:0000313" key="3">
    <source>
        <dbReference type="EMBL" id="TKH46893.1"/>
    </source>
</evidence>
<keyword evidence="2" id="KW-1133">Transmembrane helix</keyword>
<keyword evidence="2" id="KW-0812">Transmembrane</keyword>
<proteinExistence type="predicted"/>
<sequence>MFPIYPVNEANVAPHGGRLVCAVLHDGTRHVGILSGCGKGKLMLNGYPSPFSNSLYAENFNNKGKQEAKKISSKRQKRNSKNKARSSAKISSSIKRPRESLAPYDTGRFAGNGGLGYGGRYGYGAGLALDLALIAFLFLLI</sequence>
<evidence type="ECO:0000313" key="4">
    <source>
        <dbReference type="Proteomes" id="UP000308114"/>
    </source>
</evidence>
<organism evidence="3 4">
    <name type="scientific">Paenibacillus terrae</name>
    <dbReference type="NCBI Taxonomy" id="159743"/>
    <lineage>
        <taxon>Bacteria</taxon>
        <taxon>Bacillati</taxon>
        <taxon>Bacillota</taxon>
        <taxon>Bacilli</taxon>
        <taxon>Bacillales</taxon>
        <taxon>Paenibacillaceae</taxon>
        <taxon>Paenibacillus</taxon>
    </lineage>
</organism>
<protein>
    <submittedName>
        <fullName evidence="3">Uncharacterized protein</fullName>
    </submittedName>
</protein>
<name>A0A4U2Q3S2_9BACL</name>
<comment type="caution">
    <text evidence="3">The sequence shown here is derived from an EMBL/GenBank/DDBJ whole genome shotgun (WGS) entry which is preliminary data.</text>
</comment>
<evidence type="ECO:0000256" key="1">
    <source>
        <dbReference type="SAM" id="MobiDB-lite"/>
    </source>
</evidence>
<feature type="compositionally biased region" description="Basic residues" evidence="1">
    <location>
        <begin position="71"/>
        <end position="86"/>
    </location>
</feature>
<gene>
    <name evidence="3" type="ORF">C1I60_01570</name>
</gene>
<dbReference type="AlphaFoldDB" id="A0A4U2Q3S2"/>
<dbReference type="EMBL" id="PNXQ01000001">
    <property type="protein sequence ID" value="TKH46893.1"/>
    <property type="molecule type" value="Genomic_DNA"/>
</dbReference>
<dbReference type="Proteomes" id="UP000308114">
    <property type="component" value="Unassembled WGS sequence"/>
</dbReference>
<evidence type="ECO:0000256" key="2">
    <source>
        <dbReference type="SAM" id="Phobius"/>
    </source>
</evidence>